<dbReference type="Proteomes" id="UP000028922">
    <property type="component" value="Unassembled WGS sequence"/>
</dbReference>
<dbReference type="AlphaFoldDB" id="A0A086CHR6"/>
<proteinExistence type="predicted"/>
<sequence>MLGYLSNLSFHYSLILLFKGIMLKSLVFNNKLLSIIFISFILEIATSITFPSQVLSQSTLSQQAVEKQEDNANDISDFNNFRPLTQDNSLLSLQGGEKLMNEASSAINQENYDLAVAKLRQARKVFNQLSNFHLQLANSFSGIDTQVYDAQRNSALKTGQMRDSATYQLALVHRAQDQAELAVPLLIQIIRSQNPTTDLGKKSYRQLYELGFVNVPFDNQEQATLNFN</sequence>
<evidence type="ECO:0000313" key="1">
    <source>
        <dbReference type="EMBL" id="KFF41730.1"/>
    </source>
</evidence>
<dbReference type="PATRIC" id="fig|1527444.3.peg.340"/>
<evidence type="ECO:0000313" key="2">
    <source>
        <dbReference type="Proteomes" id="UP000028922"/>
    </source>
</evidence>
<comment type="caution">
    <text evidence="1">The sequence shown here is derived from an EMBL/GenBank/DDBJ whole genome shotgun (WGS) entry which is preliminary data.</text>
</comment>
<name>A0A086CHR6_9CHRO</name>
<dbReference type="eggNOG" id="ENOG502ZNY9">
    <property type="taxonomic scope" value="Bacteria"/>
</dbReference>
<dbReference type="STRING" id="1527444.ucyna2_00354"/>
<reference evidence="1 2" key="1">
    <citation type="submission" date="2014-08" db="EMBL/GenBank/DDBJ databases">
        <title>Comparative genomics reveals surprising divergence of two closely related strains of uncultivated UCYN-A cyanobacteria.</title>
        <authorList>
            <person name="Bombar D."/>
            <person name="Heller P."/>
            <person name="Sanchez-Baracaldo P."/>
            <person name="Carter B.J."/>
            <person name="Zert J.P."/>
        </authorList>
    </citation>
    <scope>NUCLEOTIDE SEQUENCE [LARGE SCALE GENOMIC DNA]</scope>
</reference>
<protein>
    <submittedName>
        <fullName evidence="1">Uncharacterized protein</fullName>
    </submittedName>
</protein>
<organism evidence="1 2">
    <name type="scientific">Candidatus Atelocyanobacterium thalassa isolate SIO64986</name>
    <dbReference type="NCBI Taxonomy" id="1527444"/>
    <lineage>
        <taxon>Bacteria</taxon>
        <taxon>Bacillati</taxon>
        <taxon>Cyanobacteriota</taxon>
        <taxon>Cyanophyceae</taxon>
        <taxon>Oscillatoriophycideae</taxon>
        <taxon>Chroococcales</taxon>
        <taxon>Aphanothecaceae</taxon>
        <taxon>Candidatus Atelocyanobacterium</taxon>
        <taxon>Candidatus Atelocyanobacterium thalassae</taxon>
    </lineage>
</organism>
<dbReference type="EMBL" id="JPSP01000003">
    <property type="protein sequence ID" value="KFF41730.1"/>
    <property type="molecule type" value="Genomic_DNA"/>
</dbReference>
<gene>
    <name evidence="1" type="ORF">ucyna2_00354</name>
</gene>
<accession>A0A086CHR6</accession>